<dbReference type="EMBL" id="BSFM01000012">
    <property type="protein sequence ID" value="GLK84270.1"/>
    <property type="molecule type" value="Genomic_DNA"/>
</dbReference>
<dbReference type="InterPro" id="IPR058625">
    <property type="entry name" value="MdtA-like_BSH"/>
</dbReference>
<reference evidence="6" key="1">
    <citation type="journal article" date="2014" name="Int. J. Syst. Evol. Microbiol.">
        <title>Complete genome sequence of Corynebacterium casei LMG S-19264T (=DSM 44701T), isolated from a smear-ripened cheese.</title>
        <authorList>
            <consortium name="US DOE Joint Genome Institute (JGI-PGF)"/>
            <person name="Walter F."/>
            <person name="Albersmeier A."/>
            <person name="Kalinowski J."/>
            <person name="Ruckert C."/>
        </authorList>
    </citation>
    <scope>NUCLEOTIDE SEQUENCE</scope>
    <source>
        <strain evidence="6">VKM B-2789</strain>
    </source>
</reference>
<feature type="domain" description="CusB-like beta-barrel" evidence="5">
    <location>
        <begin position="272"/>
        <end position="315"/>
    </location>
</feature>
<dbReference type="AlphaFoldDB" id="A0A9W6JUS8"/>
<evidence type="ECO:0000313" key="7">
    <source>
        <dbReference type="Proteomes" id="UP001143330"/>
    </source>
</evidence>
<dbReference type="InterPro" id="IPR058792">
    <property type="entry name" value="Beta-barrel_RND_2"/>
</dbReference>
<dbReference type="SUPFAM" id="SSF111369">
    <property type="entry name" value="HlyD-like secretion proteins"/>
    <property type="match status" value="3"/>
</dbReference>
<evidence type="ECO:0000259" key="3">
    <source>
        <dbReference type="Pfam" id="PF25876"/>
    </source>
</evidence>
<feature type="domain" description="Multidrug resistance protein MdtA-like alpha-helical hairpin" evidence="3">
    <location>
        <begin position="140"/>
        <end position="205"/>
    </location>
</feature>
<keyword evidence="2" id="KW-0472">Membrane</keyword>
<dbReference type="PANTHER" id="PTHR30386:SF24">
    <property type="entry name" value="MULTIDRUG RESISTANCE EFFLUX PUMP"/>
    <property type="match status" value="1"/>
</dbReference>
<name>A0A9W6JUS8_9HYPH</name>
<dbReference type="Gene3D" id="1.10.287.470">
    <property type="entry name" value="Helix hairpin bin"/>
    <property type="match status" value="2"/>
</dbReference>
<dbReference type="Gene3D" id="2.40.30.170">
    <property type="match status" value="1"/>
</dbReference>
<evidence type="ECO:0000313" key="6">
    <source>
        <dbReference type="EMBL" id="GLK84270.1"/>
    </source>
</evidence>
<evidence type="ECO:0000256" key="2">
    <source>
        <dbReference type="SAM" id="Phobius"/>
    </source>
</evidence>
<gene>
    <name evidence="6" type="ORF">GCM10017653_23400</name>
</gene>
<organism evidence="6 7">
    <name type="scientific">Ancylobacter defluvii</name>
    <dbReference type="NCBI Taxonomy" id="1282440"/>
    <lineage>
        <taxon>Bacteria</taxon>
        <taxon>Pseudomonadati</taxon>
        <taxon>Pseudomonadota</taxon>
        <taxon>Alphaproteobacteria</taxon>
        <taxon>Hyphomicrobiales</taxon>
        <taxon>Xanthobacteraceae</taxon>
        <taxon>Ancylobacter</taxon>
    </lineage>
</organism>
<accession>A0A9W6JUS8</accession>
<dbReference type="Gene3D" id="2.40.50.100">
    <property type="match status" value="1"/>
</dbReference>
<keyword evidence="1" id="KW-0175">Coiled coil</keyword>
<comment type="caution">
    <text evidence="6">The sequence shown here is derived from an EMBL/GenBank/DDBJ whole genome shotgun (WGS) entry which is preliminary data.</text>
</comment>
<dbReference type="GO" id="GO:0055085">
    <property type="term" value="P:transmembrane transport"/>
    <property type="evidence" value="ECO:0007669"/>
    <property type="project" value="InterPro"/>
</dbReference>
<keyword evidence="7" id="KW-1185">Reference proteome</keyword>
<proteinExistence type="predicted"/>
<feature type="coiled-coil region" evidence="1">
    <location>
        <begin position="184"/>
        <end position="232"/>
    </location>
</feature>
<protein>
    <submittedName>
        <fullName evidence="6">Secretion protein HlyD</fullName>
    </submittedName>
</protein>
<feature type="domain" description="Multidrug resistance protein MdtA-like barrel-sandwich hybrid" evidence="4">
    <location>
        <begin position="73"/>
        <end position="266"/>
    </location>
</feature>
<dbReference type="InterPro" id="IPR058624">
    <property type="entry name" value="MdtA-like_HH"/>
</dbReference>
<dbReference type="Proteomes" id="UP001143330">
    <property type="component" value="Unassembled WGS sequence"/>
</dbReference>
<dbReference type="RefSeq" id="WP_271180583.1">
    <property type="nucleotide sequence ID" value="NZ_BSFM01000012.1"/>
</dbReference>
<feature type="transmembrane region" description="Helical" evidence="2">
    <location>
        <begin position="32"/>
        <end position="53"/>
    </location>
</feature>
<keyword evidence="2" id="KW-1133">Transmembrane helix</keyword>
<dbReference type="PANTHER" id="PTHR30386">
    <property type="entry name" value="MEMBRANE FUSION SUBUNIT OF EMRAB-TOLC MULTIDRUG EFFLUX PUMP"/>
    <property type="match status" value="1"/>
</dbReference>
<reference evidence="6" key="2">
    <citation type="submission" date="2023-01" db="EMBL/GenBank/DDBJ databases">
        <authorList>
            <person name="Sun Q."/>
            <person name="Evtushenko L."/>
        </authorList>
    </citation>
    <scope>NUCLEOTIDE SEQUENCE</scope>
    <source>
        <strain evidence="6">VKM B-2789</strain>
    </source>
</reference>
<sequence>MSEVAERNSGLTEIDRPGSLPATRRRFNLKRLLMGVALGALVLAGATYGRHWWTMARFLESTDDAYVGGEVTVIAPKVPGFIDQVAVGDNQAVHAGDLLVRIDDRDYRAALARAEASVAAQQAAIGNLDATRALQQALVMQAEAELVSAQAETARTRADFDRYHQLSSAQYASQQRFEQADADLKKAKAGEQRAEAALEAARRQIEVIDSQKRQAEAALDQARADRDIARLNVGFTQLRAPIDGVVGNRSARVGAYADAGAALLSVVPARGLWVDANFKESQLAGLHPGQEALITADVLPGEVFRGRVESLAPATGAQFSVLPPENATGNFTKIVQRVPVRILLDGDAAHLAVLRPGLSVTAEVDRRGGAAGKAQVGEAQAGTAAVVAAEHP</sequence>
<evidence type="ECO:0000259" key="5">
    <source>
        <dbReference type="Pfam" id="PF25954"/>
    </source>
</evidence>
<dbReference type="Pfam" id="PF25917">
    <property type="entry name" value="BSH_RND"/>
    <property type="match status" value="1"/>
</dbReference>
<keyword evidence="2" id="KW-0812">Transmembrane</keyword>
<feature type="coiled-coil region" evidence="1">
    <location>
        <begin position="132"/>
        <end position="159"/>
    </location>
</feature>
<evidence type="ECO:0000259" key="4">
    <source>
        <dbReference type="Pfam" id="PF25917"/>
    </source>
</evidence>
<evidence type="ECO:0000256" key="1">
    <source>
        <dbReference type="SAM" id="Coils"/>
    </source>
</evidence>
<dbReference type="InterPro" id="IPR050739">
    <property type="entry name" value="MFP"/>
</dbReference>
<dbReference type="Pfam" id="PF25954">
    <property type="entry name" value="Beta-barrel_RND_2"/>
    <property type="match status" value="1"/>
</dbReference>
<dbReference type="Pfam" id="PF25876">
    <property type="entry name" value="HH_MFP_RND"/>
    <property type="match status" value="1"/>
</dbReference>